<name>A0AA95JGC7_9BACL</name>
<keyword evidence="2" id="KW-1185">Reference proteome</keyword>
<dbReference type="Proteomes" id="UP001178662">
    <property type="component" value="Chromosome"/>
</dbReference>
<reference evidence="1" key="1">
    <citation type="submission" date="2023-03" db="EMBL/GenBank/DDBJ databases">
        <title>Andean soil-derived lignocellulolytic bacterial consortium as a source of novel taxa and putative plastic-active enzymes.</title>
        <authorList>
            <person name="Diaz-Garcia L."/>
            <person name="Chuvochina M."/>
            <person name="Feuerriegel G."/>
            <person name="Bunk B."/>
            <person name="Sproer C."/>
            <person name="Streit W.R."/>
            <person name="Rodriguez L.M."/>
            <person name="Overmann J."/>
            <person name="Jimenez D.J."/>
        </authorList>
    </citation>
    <scope>NUCLEOTIDE SEQUENCE</scope>
    <source>
        <strain evidence="1">MAG 2441</strain>
    </source>
</reference>
<evidence type="ECO:0000313" key="1">
    <source>
        <dbReference type="EMBL" id="WEK54790.1"/>
    </source>
</evidence>
<proteinExistence type="predicted"/>
<sequence>MAIRYTRDYDHILDDLSRALLTVPQFYEAFEMEQVEWDALQKEEQEVCVRTLADDLFYMLGAENTAVIGSGTAEYDPSRSLIRVTASEQLIHIIALRE</sequence>
<organism evidence="1 2">
    <name type="scientific">Candidatus Cohnella colombiensis</name>
    <dbReference type="NCBI Taxonomy" id="3121368"/>
    <lineage>
        <taxon>Bacteria</taxon>
        <taxon>Bacillati</taxon>
        <taxon>Bacillota</taxon>
        <taxon>Bacilli</taxon>
        <taxon>Bacillales</taxon>
        <taxon>Paenibacillaceae</taxon>
        <taxon>Cohnella</taxon>
    </lineage>
</organism>
<accession>A0AA95JGC7</accession>
<gene>
    <name evidence="1" type="ORF">P0Y55_01545</name>
</gene>
<dbReference type="EMBL" id="CP119317">
    <property type="protein sequence ID" value="WEK54790.1"/>
    <property type="molecule type" value="Genomic_DNA"/>
</dbReference>
<protein>
    <submittedName>
        <fullName evidence="1">Uncharacterized protein</fullName>
    </submittedName>
</protein>
<dbReference type="AlphaFoldDB" id="A0AA95JGC7"/>
<evidence type="ECO:0000313" key="2">
    <source>
        <dbReference type="Proteomes" id="UP001178662"/>
    </source>
</evidence>